<sequence>MKRIFVNRVVMRRILLFFVITGVFGVFACGCRQLSQEANTDISNGDDRAKNETTKPRSSDEGVLDIENKYKDKAVVLDTVVDIFREPDINSERVTQAIFNQKVDVIEEKGTWTKVKVVDGYIGWLKSKFVDRDCTSIMEEKYTDRAVVTGKTKKVYSSAGGGVTLKDVVMGTELFIRGKKDRYYEVVLPGGLTGWIDTKDTIRVPSGSLVPTTSAQDFMATVNKFKGTPYLWGGVSSWEGVDCSGLVYICSRINGVDLPRDADMQFEFIQNEIGGTAELKVGDLIFFSSNEELKDVSHVGVYAGDGKFVHASKSKGIVIETGLDTEYYFKRLKGIKRIFE</sequence>
<feature type="region of interest" description="Disordered" evidence="5">
    <location>
        <begin position="40"/>
        <end position="61"/>
    </location>
</feature>
<dbReference type="InterPro" id="IPR041382">
    <property type="entry name" value="SH3_16"/>
</dbReference>
<feature type="domain" description="SH3b" evidence="6">
    <location>
        <begin position="71"/>
        <end position="134"/>
    </location>
</feature>
<evidence type="ECO:0000313" key="9">
    <source>
        <dbReference type="Proteomes" id="UP000289166"/>
    </source>
</evidence>
<dbReference type="InterPro" id="IPR051202">
    <property type="entry name" value="Peptidase_C40"/>
</dbReference>
<proteinExistence type="inferred from homology"/>
<dbReference type="PANTHER" id="PTHR47053:SF1">
    <property type="entry name" value="MUREIN DD-ENDOPEPTIDASE MEPH-RELATED"/>
    <property type="match status" value="1"/>
</dbReference>
<dbReference type="GO" id="GO:0006508">
    <property type="term" value="P:proteolysis"/>
    <property type="evidence" value="ECO:0007669"/>
    <property type="project" value="UniProtKB-KW"/>
</dbReference>
<evidence type="ECO:0000256" key="3">
    <source>
        <dbReference type="ARBA" id="ARBA00022801"/>
    </source>
</evidence>
<accession>A0A4Q0I4V7</accession>
<keyword evidence="3" id="KW-0378">Hydrolase</keyword>
<dbReference type="AlphaFoldDB" id="A0A4Q0I4V7"/>
<evidence type="ECO:0000313" key="8">
    <source>
        <dbReference type="EMBL" id="RXE58765.1"/>
    </source>
</evidence>
<dbReference type="PROSITE" id="PS51257">
    <property type="entry name" value="PROKAR_LIPOPROTEIN"/>
    <property type="match status" value="1"/>
</dbReference>
<organism evidence="8 9">
    <name type="scientific">Acetivibrio mesophilus</name>
    <dbReference type="NCBI Taxonomy" id="2487273"/>
    <lineage>
        <taxon>Bacteria</taxon>
        <taxon>Bacillati</taxon>
        <taxon>Bacillota</taxon>
        <taxon>Clostridia</taxon>
        <taxon>Eubacteriales</taxon>
        <taxon>Oscillospiraceae</taxon>
        <taxon>Acetivibrio</taxon>
    </lineage>
</organism>
<dbReference type="PROSITE" id="PS51935">
    <property type="entry name" value="NLPC_P60"/>
    <property type="match status" value="1"/>
</dbReference>
<dbReference type="EMBL" id="RLII01000013">
    <property type="protein sequence ID" value="RXE58765.1"/>
    <property type="molecule type" value="Genomic_DNA"/>
</dbReference>
<feature type="domain" description="NlpC/P60" evidence="7">
    <location>
        <begin position="212"/>
        <end position="339"/>
    </location>
</feature>
<evidence type="ECO:0000256" key="2">
    <source>
        <dbReference type="ARBA" id="ARBA00022670"/>
    </source>
</evidence>
<dbReference type="Pfam" id="PF00877">
    <property type="entry name" value="NLPC_P60"/>
    <property type="match status" value="1"/>
</dbReference>
<evidence type="ECO:0000256" key="5">
    <source>
        <dbReference type="SAM" id="MobiDB-lite"/>
    </source>
</evidence>
<dbReference type="SUPFAM" id="SSF54001">
    <property type="entry name" value="Cysteine proteinases"/>
    <property type="match status" value="1"/>
</dbReference>
<dbReference type="Proteomes" id="UP000289166">
    <property type="component" value="Unassembled WGS sequence"/>
</dbReference>
<keyword evidence="4" id="KW-0788">Thiol protease</keyword>
<evidence type="ECO:0000256" key="1">
    <source>
        <dbReference type="ARBA" id="ARBA00007074"/>
    </source>
</evidence>
<keyword evidence="9" id="KW-1185">Reference proteome</keyword>
<dbReference type="Gene3D" id="2.30.30.40">
    <property type="entry name" value="SH3 Domains"/>
    <property type="match status" value="2"/>
</dbReference>
<dbReference type="InterPro" id="IPR038765">
    <property type="entry name" value="Papain-like_cys_pep_sf"/>
</dbReference>
<dbReference type="Gene3D" id="3.90.1720.10">
    <property type="entry name" value="endopeptidase domain like (from Nostoc punctiforme)"/>
    <property type="match status" value="1"/>
</dbReference>
<evidence type="ECO:0000259" key="7">
    <source>
        <dbReference type="PROSITE" id="PS51935"/>
    </source>
</evidence>
<evidence type="ECO:0000256" key="4">
    <source>
        <dbReference type="ARBA" id="ARBA00022807"/>
    </source>
</evidence>
<feature type="compositionally biased region" description="Basic and acidic residues" evidence="5">
    <location>
        <begin position="45"/>
        <end position="61"/>
    </location>
</feature>
<dbReference type="PANTHER" id="PTHR47053">
    <property type="entry name" value="MUREIN DD-ENDOPEPTIDASE MEPH-RELATED"/>
    <property type="match status" value="1"/>
</dbReference>
<comment type="similarity">
    <text evidence="1">Belongs to the peptidase C40 family.</text>
</comment>
<gene>
    <name evidence="8" type="ORF">EFD62_10705</name>
</gene>
<dbReference type="RefSeq" id="WP_069195440.1">
    <property type="nucleotide sequence ID" value="NZ_RLII01000013.1"/>
</dbReference>
<reference evidence="9" key="1">
    <citation type="submission" date="2018-11" db="EMBL/GenBank/DDBJ databases">
        <title>Genome sequencing of a novel mesophilic and cellulolytic organism within the genus Hungateiclostridium.</title>
        <authorList>
            <person name="Rettenmaier R."/>
            <person name="Liebl W."/>
            <person name="Zverlov V."/>
        </authorList>
    </citation>
    <scope>NUCLEOTIDE SEQUENCE [LARGE SCALE GENOMIC DNA]</scope>
    <source>
        <strain evidence="9">N2K1</strain>
    </source>
</reference>
<dbReference type="OrthoDB" id="9808890at2"/>
<dbReference type="PROSITE" id="PS51781">
    <property type="entry name" value="SH3B"/>
    <property type="match status" value="1"/>
</dbReference>
<evidence type="ECO:0000259" key="6">
    <source>
        <dbReference type="PROSITE" id="PS51781"/>
    </source>
</evidence>
<dbReference type="InterPro" id="IPR000064">
    <property type="entry name" value="NLP_P60_dom"/>
</dbReference>
<dbReference type="Pfam" id="PF18348">
    <property type="entry name" value="SH3_16"/>
    <property type="match status" value="1"/>
</dbReference>
<comment type="caution">
    <text evidence="8">The sequence shown here is derived from an EMBL/GenBank/DDBJ whole genome shotgun (WGS) entry which is preliminary data.</text>
</comment>
<name>A0A4Q0I4V7_9FIRM</name>
<dbReference type="InterPro" id="IPR003646">
    <property type="entry name" value="SH3-like_bac-type"/>
</dbReference>
<protein>
    <submittedName>
        <fullName evidence="8">Peptidase P60</fullName>
    </submittedName>
</protein>
<dbReference type="GO" id="GO:0008234">
    <property type="term" value="F:cysteine-type peptidase activity"/>
    <property type="evidence" value="ECO:0007669"/>
    <property type="project" value="UniProtKB-KW"/>
</dbReference>
<keyword evidence="2" id="KW-0645">Protease</keyword>